<accession>A0A559JKQ6</accession>
<reference evidence="2 3" key="1">
    <citation type="submission" date="2019-07" db="EMBL/GenBank/DDBJ databases">
        <authorList>
            <person name="Kim J."/>
        </authorList>
    </citation>
    <scope>NUCLEOTIDE SEQUENCE [LARGE SCALE GENOMIC DNA]</scope>
    <source>
        <strain evidence="2 3">G13</strain>
    </source>
</reference>
<organism evidence="2 3">
    <name type="scientific">Cohnella terricola</name>
    <dbReference type="NCBI Taxonomy" id="1289167"/>
    <lineage>
        <taxon>Bacteria</taxon>
        <taxon>Bacillati</taxon>
        <taxon>Bacillota</taxon>
        <taxon>Bacilli</taxon>
        <taxon>Bacillales</taxon>
        <taxon>Paenibacillaceae</taxon>
        <taxon>Cohnella</taxon>
    </lineage>
</organism>
<dbReference type="CDD" id="cd10032">
    <property type="entry name" value="UDG-F6_HDG"/>
    <property type="match status" value="1"/>
</dbReference>
<sequence length="167" mass="19258">MNVNSFPPVIDARSRILILGSMPGVASLKAHRYYWNHRNYMWRILYRLFGDGREPDEEYDSRITFALSNGIALWDVIASCDRKGSLDSEIKQAIPNDIPGLLERYPNVKKIACNGTKSFAELNKHYGEHPEVVLRTPIRLPSTSPIPTRDYRGLEDRLEAWKRIKET</sequence>
<dbReference type="AlphaFoldDB" id="A0A559JKQ6"/>
<dbReference type="SUPFAM" id="SSF52141">
    <property type="entry name" value="Uracil-DNA glycosylase-like"/>
    <property type="match status" value="1"/>
</dbReference>
<dbReference type="InterPro" id="IPR005122">
    <property type="entry name" value="Uracil-DNA_glycosylase-like"/>
</dbReference>
<dbReference type="Pfam" id="PF03167">
    <property type="entry name" value="UDG"/>
    <property type="match status" value="1"/>
</dbReference>
<evidence type="ECO:0000313" key="3">
    <source>
        <dbReference type="Proteomes" id="UP000316330"/>
    </source>
</evidence>
<evidence type="ECO:0000313" key="2">
    <source>
        <dbReference type="EMBL" id="TVY00449.1"/>
    </source>
</evidence>
<dbReference type="EMBL" id="VNJJ01000005">
    <property type="protein sequence ID" value="TVY00449.1"/>
    <property type="molecule type" value="Genomic_DNA"/>
</dbReference>
<comment type="caution">
    <text evidence="2">The sequence shown here is derived from an EMBL/GenBank/DDBJ whole genome shotgun (WGS) entry which is preliminary data.</text>
</comment>
<feature type="domain" description="Uracil-DNA glycosylase-like" evidence="1">
    <location>
        <begin position="7"/>
        <end position="162"/>
    </location>
</feature>
<proteinExistence type="predicted"/>
<dbReference type="Proteomes" id="UP000316330">
    <property type="component" value="Unassembled WGS sequence"/>
</dbReference>
<dbReference type="OrthoDB" id="9799921at2"/>
<dbReference type="SMART" id="SM00987">
    <property type="entry name" value="UreE_C"/>
    <property type="match status" value="1"/>
</dbReference>
<dbReference type="GO" id="GO:0033958">
    <property type="term" value="F:DNA-deoxyinosine glycosylase activity"/>
    <property type="evidence" value="ECO:0007669"/>
    <property type="project" value="UniProtKB-EC"/>
</dbReference>
<dbReference type="NCBIfam" id="TIGR04274">
    <property type="entry name" value="hypoxanDNAglyco"/>
    <property type="match status" value="1"/>
</dbReference>
<evidence type="ECO:0000259" key="1">
    <source>
        <dbReference type="SMART" id="SM00986"/>
    </source>
</evidence>
<keyword evidence="3" id="KW-1185">Reference proteome</keyword>
<keyword evidence="2" id="KW-0378">Hydrolase</keyword>
<dbReference type="Gene3D" id="3.40.470.10">
    <property type="entry name" value="Uracil-DNA glycosylase-like domain"/>
    <property type="match status" value="1"/>
</dbReference>
<dbReference type="EC" id="3.2.2.15" evidence="2"/>
<dbReference type="InterPro" id="IPR026353">
    <property type="entry name" value="Hypoxan-DNA_Glyclase"/>
</dbReference>
<dbReference type="RefSeq" id="WP_144701019.1">
    <property type="nucleotide sequence ID" value="NZ_VNJJ01000005.1"/>
</dbReference>
<gene>
    <name evidence="2" type="ORF">FPZ45_10470</name>
</gene>
<name>A0A559JKQ6_9BACL</name>
<dbReference type="InterPro" id="IPR036895">
    <property type="entry name" value="Uracil-DNA_glycosylase-like_sf"/>
</dbReference>
<keyword evidence="2" id="KW-0326">Glycosidase</keyword>
<dbReference type="SMART" id="SM00986">
    <property type="entry name" value="UDG"/>
    <property type="match status" value="1"/>
</dbReference>
<protein>
    <submittedName>
        <fullName evidence="2">DNA-deoxyinosine glycosylase</fullName>
        <ecNumber evidence="2">3.2.2.15</ecNumber>
    </submittedName>
</protein>